<sequence length="195" mass="21697">MDEGLEDLYAWVDTVPLTRPKKAFNRDFADGVLVAEIVHFFCPRLVQLHNYSPANGLAGKQYNWYTLNQRVFRSLGLSFTKQQLSDAASAIPGSAESILKVLRARLQDEVGPQAERTEGKGVEEEPCVDVIPAVRRGEASPPPAIVEGDLVAHLQQTIELLGVKISKMEQLLQLKDAKIQALMEKLQTQQAMHSY</sequence>
<gene>
    <name evidence="2" type="ORF">g.17830</name>
</gene>
<accession>A0A1D1ZQK2</accession>
<dbReference type="PANTHER" id="PTHR12509">
    <property type="entry name" value="SPERMATOGENESIS-ASSOCIATED 4-RELATED"/>
    <property type="match status" value="1"/>
</dbReference>
<organism evidence="2">
    <name type="scientific">Auxenochlorella protothecoides</name>
    <name type="common">Green microalga</name>
    <name type="synonym">Chlorella protothecoides</name>
    <dbReference type="NCBI Taxonomy" id="3075"/>
    <lineage>
        <taxon>Eukaryota</taxon>
        <taxon>Viridiplantae</taxon>
        <taxon>Chlorophyta</taxon>
        <taxon>core chlorophytes</taxon>
        <taxon>Trebouxiophyceae</taxon>
        <taxon>Chlorellales</taxon>
        <taxon>Chlorellaceae</taxon>
        <taxon>Auxenochlorella</taxon>
    </lineage>
</organism>
<feature type="domain" description="Calponin-homology (CH)" evidence="1">
    <location>
        <begin position="2"/>
        <end position="107"/>
    </location>
</feature>
<dbReference type="InterPro" id="IPR001715">
    <property type="entry name" value="CH_dom"/>
</dbReference>
<dbReference type="InterPro" id="IPR010441">
    <property type="entry name" value="CH_2"/>
</dbReference>
<dbReference type="GO" id="GO:0008017">
    <property type="term" value="F:microtubule binding"/>
    <property type="evidence" value="ECO:0007669"/>
    <property type="project" value="TreeGrafter"/>
</dbReference>
<reference evidence="2" key="1">
    <citation type="submission" date="2015-08" db="EMBL/GenBank/DDBJ databases">
        <authorList>
            <person name="Babu N.S."/>
            <person name="Beckwith C.J."/>
            <person name="Beseler K.G."/>
            <person name="Brison A."/>
            <person name="Carone J.V."/>
            <person name="Caskin T.P."/>
            <person name="Diamond M."/>
            <person name="Durham M.E."/>
            <person name="Foxe J.M."/>
            <person name="Go M."/>
            <person name="Henderson B.A."/>
            <person name="Jones I.B."/>
            <person name="McGettigan J.A."/>
            <person name="Micheletti S.J."/>
            <person name="Nasrallah M.E."/>
            <person name="Ortiz D."/>
            <person name="Piller C.R."/>
            <person name="Privatt S.R."/>
            <person name="Schneider S.L."/>
            <person name="Sharp S."/>
            <person name="Smith T.C."/>
            <person name="Stanton J.D."/>
            <person name="Ullery H.E."/>
            <person name="Wilson R.J."/>
            <person name="Serrano M.G."/>
            <person name="Buck G."/>
            <person name="Lee V."/>
            <person name="Wang Y."/>
            <person name="Carvalho R."/>
            <person name="Voegtly L."/>
            <person name="Shi R."/>
            <person name="Duckworth R."/>
            <person name="Johnson A."/>
            <person name="Loviza R."/>
            <person name="Walstead R."/>
            <person name="Shah Z."/>
            <person name="Kiflezghi M."/>
            <person name="Wade K."/>
            <person name="Ball S.L."/>
            <person name="Bradley K.W."/>
            <person name="Asai D.J."/>
            <person name="Bowman C.A."/>
            <person name="Russell D.A."/>
            <person name="Pope W.H."/>
            <person name="Jacobs-Sera D."/>
            <person name="Hendrix R.W."/>
            <person name="Hatfull G.F."/>
        </authorList>
    </citation>
    <scope>NUCLEOTIDE SEQUENCE</scope>
</reference>
<dbReference type="GO" id="GO:0005930">
    <property type="term" value="C:axoneme"/>
    <property type="evidence" value="ECO:0007669"/>
    <property type="project" value="TreeGrafter"/>
</dbReference>
<dbReference type="PANTHER" id="PTHR12509:SF9">
    <property type="entry name" value="SPERM FLAGELLAR PROTEIN 1 ISOFORM X1"/>
    <property type="match status" value="1"/>
</dbReference>
<dbReference type="SUPFAM" id="SSF47576">
    <property type="entry name" value="Calponin-homology domain, CH-domain"/>
    <property type="match status" value="1"/>
</dbReference>
<evidence type="ECO:0000313" key="2">
    <source>
        <dbReference type="EMBL" id="JAT69087.1"/>
    </source>
</evidence>
<dbReference type="Gene3D" id="1.10.418.10">
    <property type="entry name" value="Calponin-like domain"/>
    <property type="match status" value="1"/>
</dbReference>
<dbReference type="InterPro" id="IPR052111">
    <property type="entry name" value="Spermatogenesis_Ciliary_MAP"/>
</dbReference>
<dbReference type="EMBL" id="GDKF01009535">
    <property type="protein sequence ID" value="JAT69087.1"/>
    <property type="molecule type" value="Transcribed_RNA"/>
</dbReference>
<protein>
    <recommendedName>
        <fullName evidence="1">Calponin-homology (CH) domain-containing protein</fullName>
    </recommendedName>
</protein>
<evidence type="ECO:0000259" key="1">
    <source>
        <dbReference type="PROSITE" id="PS50021"/>
    </source>
</evidence>
<dbReference type="FunFam" id="1.10.418.10:FF:000059">
    <property type="entry name" value="RIKEN cDNA 6430531B16 gene"/>
    <property type="match status" value="1"/>
</dbReference>
<name>A0A1D1ZQK2_AUXPR</name>
<dbReference type="InterPro" id="IPR036872">
    <property type="entry name" value="CH_dom_sf"/>
</dbReference>
<proteinExistence type="predicted"/>
<dbReference type="Pfam" id="PF06294">
    <property type="entry name" value="CH_2"/>
    <property type="match status" value="1"/>
</dbReference>
<dbReference type="PROSITE" id="PS50021">
    <property type="entry name" value="CH"/>
    <property type="match status" value="1"/>
</dbReference>
<dbReference type="GO" id="GO:0051493">
    <property type="term" value="P:regulation of cytoskeleton organization"/>
    <property type="evidence" value="ECO:0007669"/>
    <property type="project" value="TreeGrafter"/>
</dbReference>
<dbReference type="AlphaFoldDB" id="A0A1D1ZQK2"/>